<dbReference type="InterPro" id="IPR016461">
    <property type="entry name" value="COMT-like"/>
</dbReference>
<dbReference type="Gene3D" id="1.10.10.10">
    <property type="entry name" value="Winged helix-like DNA-binding domain superfamily/Winged helix DNA-binding domain"/>
    <property type="match status" value="1"/>
</dbReference>
<dbReference type="SUPFAM" id="SSF53335">
    <property type="entry name" value="S-adenosyl-L-methionine-dependent methyltransferases"/>
    <property type="match status" value="1"/>
</dbReference>
<proteinExistence type="predicted"/>
<dbReference type="PANTHER" id="PTHR43712">
    <property type="entry name" value="PUTATIVE (AFU_ORTHOLOGUE AFUA_4G14580)-RELATED"/>
    <property type="match status" value="1"/>
</dbReference>
<dbReference type="KEGG" id="mgi:Mflv_3993"/>
<evidence type="ECO:0000313" key="6">
    <source>
        <dbReference type="EMBL" id="ABP46464.1"/>
    </source>
</evidence>
<dbReference type="GO" id="GO:0008171">
    <property type="term" value="F:O-methyltransferase activity"/>
    <property type="evidence" value="ECO:0007669"/>
    <property type="project" value="InterPro"/>
</dbReference>
<keyword evidence="1 6" id="KW-0489">Methyltransferase</keyword>
<dbReference type="HOGENOM" id="CLU_005533_4_1_11"/>
<dbReference type="AlphaFoldDB" id="A4TCK4"/>
<dbReference type="InterPro" id="IPR029063">
    <property type="entry name" value="SAM-dependent_MTases_sf"/>
</dbReference>
<evidence type="ECO:0000256" key="1">
    <source>
        <dbReference type="ARBA" id="ARBA00022603"/>
    </source>
</evidence>
<keyword evidence="2 6" id="KW-0808">Transferase</keyword>
<feature type="domain" description="O-methyltransferase dimerisation" evidence="5">
    <location>
        <begin position="42"/>
        <end position="113"/>
    </location>
</feature>
<sequence>MVVKSGTEGPRNMRLSLRGANAAERLALRAGVVPTAAAEAWGGMALSAVMIAAVRTGLTARLARRPGTAAELAADLGLDPVPTRLILDCLRSGGHVRCRSGRYRLTRSSRRWLDPASKLSVAQYVAGTADYWSWWANLDEVTRTGRPAAHHDAPPGDPYWQRYIDGQLELARLSAGEVARKLRLPGEPWSLLDLGGGHGWYSAQLCRRYPTLAATVLDLPGSAAVGRRVIADAGMADRVTHRDGDVTTAALGGGYDAVLCFNLLHHLSAEETVALFGRIHQALAPGGTLAVMDAFAEPGHATSAQANVLGLFVYLSSGSQVHPPAQLHEWLRQAGFGVPRRIPILRIPGQAMYVVAKT</sequence>
<dbReference type="CDD" id="cd02440">
    <property type="entry name" value="AdoMet_MTases"/>
    <property type="match status" value="1"/>
</dbReference>
<dbReference type="PROSITE" id="PS51683">
    <property type="entry name" value="SAM_OMT_II"/>
    <property type="match status" value="1"/>
</dbReference>
<feature type="domain" description="O-methyltransferase C-terminal" evidence="4">
    <location>
        <begin position="162"/>
        <end position="336"/>
    </location>
</feature>
<reference evidence="6" key="2">
    <citation type="journal article" date="2013" name="PLoS ONE">
        <title>A Gene Expression Study of the Activities of Aromatic Ring-Cleavage Dioxygenases in Mycobacterium gilvum PYR-GCK to Changes in Salinity and pH during Pyrene Degradation.</title>
        <authorList>
            <person name="Badejo A.C."/>
            <person name="Badejo A.O."/>
            <person name="Shin K.H."/>
            <person name="Chai Y.G."/>
        </authorList>
    </citation>
    <scope>NUCLEOTIDE SEQUENCE [LARGE SCALE GENOMIC DNA]</scope>
    <source>
        <strain evidence="6">PYR-GCK</strain>
    </source>
</reference>
<dbReference type="EMBL" id="CP000656">
    <property type="protein sequence ID" value="ABP46464.1"/>
    <property type="molecule type" value="Genomic_DNA"/>
</dbReference>
<keyword evidence="3" id="KW-0949">S-adenosyl-L-methionine</keyword>
<accession>A4TCK4</accession>
<gene>
    <name evidence="6" type="ordered locus">Mflv_3993</name>
</gene>
<evidence type="ECO:0000259" key="5">
    <source>
        <dbReference type="Pfam" id="PF08100"/>
    </source>
</evidence>
<dbReference type="InterPro" id="IPR012967">
    <property type="entry name" value="COMT_dimerisation"/>
</dbReference>
<dbReference type="Pfam" id="PF08100">
    <property type="entry name" value="Dimerisation"/>
    <property type="match status" value="1"/>
</dbReference>
<dbReference type="InterPro" id="IPR001077">
    <property type="entry name" value="COMT_C"/>
</dbReference>
<dbReference type="InterPro" id="IPR036390">
    <property type="entry name" value="WH_DNA-bd_sf"/>
</dbReference>
<dbReference type="SUPFAM" id="SSF46785">
    <property type="entry name" value="Winged helix' DNA-binding domain"/>
    <property type="match status" value="1"/>
</dbReference>
<reference evidence="6" key="1">
    <citation type="submission" date="2007-04" db="EMBL/GenBank/DDBJ databases">
        <authorList>
            <consortium name="US DOE Joint Genome Institute"/>
            <person name="Copeland A."/>
            <person name="Lucas S."/>
            <person name="Lapidus A."/>
            <person name="Barry K."/>
            <person name="Detter J.C."/>
            <person name="Glavina del Rio T."/>
            <person name="Hammon N."/>
            <person name="Israni S."/>
            <person name="Dalin E."/>
            <person name="Tice H."/>
            <person name="Pitluck S."/>
            <person name="Chain P."/>
            <person name="Malfatti S."/>
            <person name="Shin M."/>
            <person name="Vergez L."/>
            <person name="Schmutz J."/>
            <person name="Larimer F."/>
            <person name="Land M."/>
            <person name="Hauser L."/>
            <person name="Kyrpides N."/>
            <person name="Mikhailova N."/>
            <person name="Miller C."/>
            <person name="Richardson P."/>
        </authorList>
    </citation>
    <scope>NUCLEOTIDE SEQUENCE</scope>
    <source>
        <strain evidence="6">PYR-GCK</strain>
    </source>
</reference>
<dbReference type="GO" id="GO:0032259">
    <property type="term" value="P:methylation"/>
    <property type="evidence" value="ECO:0007669"/>
    <property type="project" value="UniProtKB-KW"/>
</dbReference>
<dbReference type="Pfam" id="PF00891">
    <property type="entry name" value="Methyltransf_2"/>
    <property type="match status" value="1"/>
</dbReference>
<organism evidence="6">
    <name type="scientific">Mycolicibacterium gilvum (strain PYR-GCK)</name>
    <name type="common">Mycobacterium gilvum (strain PYR-GCK)</name>
    <dbReference type="NCBI Taxonomy" id="350054"/>
    <lineage>
        <taxon>Bacteria</taxon>
        <taxon>Bacillati</taxon>
        <taxon>Actinomycetota</taxon>
        <taxon>Actinomycetes</taxon>
        <taxon>Mycobacteriales</taxon>
        <taxon>Mycobacteriaceae</taxon>
        <taxon>Mycolicibacterium</taxon>
    </lineage>
</organism>
<dbReference type="GO" id="GO:0046983">
    <property type="term" value="F:protein dimerization activity"/>
    <property type="evidence" value="ECO:0007669"/>
    <property type="project" value="InterPro"/>
</dbReference>
<evidence type="ECO:0000256" key="2">
    <source>
        <dbReference type="ARBA" id="ARBA00022679"/>
    </source>
</evidence>
<dbReference type="Gene3D" id="3.40.50.150">
    <property type="entry name" value="Vaccinia Virus protein VP39"/>
    <property type="match status" value="1"/>
</dbReference>
<dbReference type="InterPro" id="IPR036388">
    <property type="entry name" value="WH-like_DNA-bd_sf"/>
</dbReference>
<protein>
    <submittedName>
        <fullName evidence="6">Methyltransferase type 12</fullName>
    </submittedName>
</protein>
<evidence type="ECO:0000256" key="3">
    <source>
        <dbReference type="ARBA" id="ARBA00022691"/>
    </source>
</evidence>
<dbReference type="STRING" id="350054.Mflv_3993"/>
<dbReference type="PANTHER" id="PTHR43712:SF2">
    <property type="entry name" value="O-METHYLTRANSFERASE CICE"/>
    <property type="match status" value="1"/>
</dbReference>
<name>A4TCK4_MYCGI</name>
<dbReference type="eggNOG" id="COG2226">
    <property type="taxonomic scope" value="Bacteria"/>
</dbReference>
<evidence type="ECO:0000259" key="4">
    <source>
        <dbReference type="Pfam" id="PF00891"/>
    </source>
</evidence>